<dbReference type="EMBL" id="GISG01141852">
    <property type="protein sequence ID" value="MBA4645324.1"/>
    <property type="molecule type" value="Transcribed_RNA"/>
</dbReference>
<organism evidence="1">
    <name type="scientific">Opuntia streptacantha</name>
    <name type="common">Prickly pear cactus</name>
    <name type="synonym">Opuntia cardona</name>
    <dbReference type="NCBI Taxonomy" id="393608"/>
    <lineage>
        <taxon>Eukaryota</taxon>
        <taxon>Viridiplantae</taxon>
        <taxon>Streptophyta</taxon>
        <taxon>Embryophyta</taxon>
        <taxon>Tracheophyta</taxon>
        <taxon>Spermatophyta</taxon>
        <taxon>Magnoliopsida</taxon>
        <taxon>eudicotyledons</taxon>
        <taxon>Gunneridae</taxon>
        <taxon>Pentapetalae</taxon>
        <taxon>Caryophyllales</taxon>
        <taxon>Cactineae</taxon>
        <taxon>Cactaceae</taxon>
        <taxon>Opuntioideae</taxon>
        <taxon>Opuntia</taxon>
    </lineage>
</organism>
<evidence type="ECO:0000313" key="1">
    <source>
        <dbReference type="EMBL" id="MBA4645324.1"/>
    </source>
</evidence>
<dbReference type="AlphaFoldDB" id="A0A7C9DRX4"/>
<proteinExistence type="predicted"/>
<protein>
    <submittedName>
        <fullName evidence="1">Uncharacterized protein</fullName>
    </submittedName>
</protein>
<name>A0A7C9DRX4_OPUST</name>
<reference evidence="1" key="2">
    <citation type="submission" date="2020-07" db="EMBL/GenBank/DDBJ databases">
        <authorList>
            <person name="Vera ALvarez R."/>
            <person name="Arias-Moreno D.M."/>
            <person name="Jimenez-Jacinto V."/>
            <person name="Jimenez-Bremont J.F."/>
            <person name="Swaminathan K."/>
            <person name="Moose S.P."/>
            <person name="Guerrero-Gonzalez M.L."/>
            <person name="Marino-Ramirez L."/>
            <person name="Landsman D."/>
            <person name="Rodriguez-Kessler M."/>
            <person name="Delgado-Sanchez P."/>
        </authorList>
    </citation>
    <scope>NUCLEOTIDE SEQUENCE</scope>
    <source>
        <tissue evidence="1">Cladode</tissue>
    </source>
</reference>
<accession>A0A7C9DRX4</accession>
<reference evidence="1" key="1">
    <citation type="journal article" date="2013" name="J. Plant Res.">
        <title>Effect of fungi and light on seed germination of three Opuntia species from semiarid lands of central Mexico.</title>
        <authorList>
            <person name="Delgado-Sanchez P."/>
            <person name="Jimenez-Bremont J.F."/>
            <person name="Guerrero-Gonzalez Mde L."/>
            <person name="Flores J."/>
        </authorList>
    </citation>
    <scope>NUCLEOTIDE SEQUENCE</scope>
    <source>
        <tissue evidence="1">Cladode</tissue>
    </source>
</reference>
<sequence length="123" mass="14308">MEHLRKSFNLGSVPTRFPLRVHTRTFPSWWAVKTRSSFATMIAFTNPDADLNPPASRKFFQTRMFLLFDPVYRVPPLTAREYTWPSSLTRDPMRVNPQLFLARVRVTCRVMGGGERFDQGDLV</sequence>